<dbReference type="AlphaFoldDB" id="A0AAW6M7L0"/>
<dbReference type="Pfam" id="PF00535">
    <property type="entry name" value="Glycos_transf_2"/>
    <property type="match status" value="1"/>
</dbReference>
<proteinExistence type="predicted"/>
<sequence length="321" mass="37887">MKTLSIAIPTHNRAHFLKEELDILLPQVLTRKEEIEIIISDNVSTDDTESMIHKYMEIYGDVLFYFRQSVPLDFEDNFDFVIEHSLGEYIYLLGDDDLHSPDFLSVLFRLMDKDYSIIHFNRLVGDEKCSNNSLFDINYEVLEDVCSSSDFIRKLTWKPNFMSSLVFKRECWINGGKLLSEGFYGYRFLGQVYLGATTLSNNCCYYYMPMLIMRNPNRTFAKKFPLFFFVGLSNIFKAVDEYIPGVLDIWLYNLHNNKVAHYMHLLSIIQIDKKFYQSKSKEFMPYLCRRQKVAYKLLTSSISNSFLRKLYNFIVKVLYKG</sequence>
<comment type="caution">
    <text evidence="2">The sequence shown here is derived from an EMBL/GenBank/DDBJ whole genome shotgun (WGS) entry which is preliminary data.</text>
</comment>
<dbReference type="Gene3D" id="3.90.550.10">
    <property type="entry name" value="Spore Coat Polysaccharide Biosynthesis Protein SpsA, Chain A"/>
    <property type="match status" value="1"/>
</dbReference>
<dbReference type="SUPFAM" id="SSF53448">
    <property type="entry name" value="Nucleotide-diphospho-sugar transferases"/>
    <property type="match status" value="1"/>
</dbReference>
<gene>
    <name evidence="2" type="ORF">PZH42_21735</name>
</gene>
<organism evidence="2 3">
    <name type="scientific">Bacteroides cellulosilyticus</name>
    <dbReference type="NCBI Taxonomy" id="246787"/>
    <lineage>
        <taxon>Bacteria</taxon>
        <taxon>Pseudomonadati</taxon>
        <taxon>Bacteroidota</taxon>
        <taxon>Bacteroidia</taxon>
        <taxon>Bacteroidales</taxon>
        <taxon>Bacteroidaceae</taxon>
        <taxon>Bacteroides</taxon>
    </lineage>
</organism>
<dbReference type="PANTHER" id="PTHR22916:SF3">
    <property type="entry name" value="UDP-GLCNAC:BETAGAL BETA-1,3-N-ACETYLGLUCOSAMINYLTRANSFERASE-LIKE PROTEIN 1"/>
    <property type="match status" value="1"/>
</dbReference>
<accession>A0AAW6M7L0</accession>
<dbReference type="InterPro" id="IPR001173">
    <property type="entry name" value="Glyco_trans_2-like"/>
</dbReference>
<protein>
    <submittedName>
        <fullName evidence="2">Glycosyltransferase family 2 protein</fullName>
    </submittedName>
</protein>
<dbReference type="RefSeq" id="WP_256140844.1">
    <property type="nucleotide sequence ID" value="NZ_JANFZY010000002.1"/>
</dbReference>
<dbReference type="Proteomes" id="UP001221924">
    <property type="component" value="Unassembled WGS sequence"/>
</dbReference>
<evidence type="ECO:0000313" key="3">
    <source>
        <dbReference type="Proteomes" id="UP001221924"/>
    </source>
</evidence>
<dbReference type="GO" id="GO:0016758">
    <property type="term" value="F:hexosyltransferase activity"/>
    <property type="evidence" value="ECO:0007669"/>
    <property type="project" value="UniProtKB-ARBA"/>
</dbReference>
<name>A0AAW6M7L0_9BACE</name>
<evidence type="ECO:0000259" key="1">
    <source>
        <dbReference type="Pfam" id="PF00535"/>
    </source>
</evidence>
<feature type="domain" description="Glycosyltransferase 2-like" evidence="1">
    <location>
        <begin position="5"/>
        <end position="133"/>
    </location>
</feature>
<dbReference type="InterPro" id="IPR029044">
    <property type="entry name" value="Nucleotide-diphossugar_trans"/>
</dbReference>
<dbReference type="EMBL" id="JARFID010000030">
    <property type="protein sequence ID" value="MDE8696730.1"/>
    <property type="molecule type" value="Genomic_DNA"/>
</dbReference>
<dbReference type="PANTHER" id="PTHR22916">
    <property type="entry name" value="GLYCOSYLTRANSFERASE"/>
    <property type="match status" value="1"/>
</dbReference>
<reference evidence="2" key="1">
    <citation type="submission" date="2023-03" db="EMBL/GenBank/DDBJ databases">
        <title>DFI Biobank Strains.</title>
        <authorList>
            <person name="Mostad J."/>
            <person name="Paddock L."/>
            <person name="Medina S."/>
            <person name="Waligurski E."/>
            <person name="Barat B."/>
            <person name="Smith R."/>
            <person name="Burgo V."/>
            <person name="Metcalfe C."/>
            <person name="Woodson C."/>
            <person name="Sundararajan A."/>
            <person name="Ramaswamy R."/>
            <person name="Lin H."/>
            <person name="Pamer E.G."/>
        </authorList>
    </citation>
    <scope>NUCLEOTIDE SEQUENCE</scope>
    <source>
        <strain evidence="2">DFI.9.5</strain>
    </source>
</reference>
<dbReference type="CDD" id="cd00761">
    <property type="entry name" value="Glyco_tranf_GTA_type"/>
    <property type="match status" value="1"/>
</dbReference>
<evidence type="ECO:0000313" key="2">
    <source>
        <dbReference type="EMBL" id="MDE8696730.1"/>
    </source>
</evidence>